<reference evidence="2 3" key="1">
    <citation type="submission" date="2013-02" db="EMBL/GenBank/DDBJ databases">
        <title>Draft Genome Sequence of Streptomyces afghaniensis, Which Produces Compounds of the Julimycin B-Complex.</title>
        <authorList>
            <person name="Gruening B.A."/>
            <person name="Praeg A."/>
            <person name="Erxleben A."/>
            <person name="Guenther S."/>
            <person name="Fiedler H.-P."/>
            <person name="Goodfellow M."/>
            <person name="Mueller M."/>
        </authorList>
    </citation>
    <scope>NUCLEOTIDE SEQUENCE [LARGE SCALE GENOMIC DNA]</scope>
    <source>
        <strain evidence="2 3">772</strain>
    </source>
</reference>
<organism evidence="2 3">
    <name type="scientific">Streptomyces afghaniensis 772</name>
    <dbReference type="NCBI Taxonomy" id="1283301"/>
    <lineage>
        <taxon>Bacteria</taxon>
        <taxon>Bacillati</taxon>
        <taxon>Actinomycetota</taxon>
        <taxon>Actinomycetes</taxon>
        <taxon>Kitasatosporales</taxon>
        <taxon>Streptomycetaceae</taxon>
        <taxon>Streptomyces</taxon>
    </lineage>
</organism>
<dbReference type="HOGENOM" id="CLU_3398663_0_0_11"/>
<gene>
    <name evidence="2" type="ORF">STAFG_4768</name>
</gene>
<feature type="region of interest" description="Disordered" evidence="1">
    <location>
        <begin position="1"/>
        <end position="31"/>
    </location>
</feature>
<dbReference type="Proteomes" id="UP000015001">
    <property type="component" value="Unassembled WGS sequence"/>
</dbReference>
<name>S4NIC2_9ACTN</name>
<evidence type="ECO:0000313" key="2">
    <source>
        <dbReference type="EMBL" id="EPJ38174.1"/>
    </source>
</evidence>
<keyword evidence="3" id="KW-1185">Reference proteome</keyword>
<evidence type="ECO:0000313" key="3">
    <source>
        <dbReference type="Proteomes" id="UP000015001"/>
    </source>
</evidence>
<protein>
    <submittedName>
        <fullName evidence="2">Uncharacterized protein</fullName>
    </submittedName>
</protein>
<sequence length="31" mass="3029">MHTAHTTTLLRPTGRRTPGPAGGACAPAGTA</sequence>
<comment type="caution">
    <text evidence="2">The sequence shown here is derived from an EMBL/GenBank/DDBJ whole genome shotgun (WGS) entry which is preliminary data.</text>
</comment>
<dbReference type="EMBL" id="AOPY01001469">
    <property type="protein sequence ID" value="EPJ38174.1"/>
    <property type="molecule type" value="Genomic_DNA"/>
</dbReference>
<accession>S4NIC2</accession>
<proteinExistence type="predicted"/>
<evidence type="ECO:0000256" key="1">
    <source>
        <dbReference type="SAM" id="MobiDB-lite"/>
    </source>
</evidence>
<dbReference type="AlphaFoldDB" id="S4NIC2"/>